<dbReference type="PANTHER" id="PTHR22674">
    <property type="entry name" value="NTPASE, KAP FAMILY P-LOOP DOMAIN-CONTAINING 1"/>
    <property type="match status" value="1"/>
</dbReference>
<dbReference type="InterPro" id="IPR038765">
    <property type="entry name" value="Papain-like_cys_pep_sf"/>
</dbReference>
<dbReference type="CDD" id="cd00051">
    <property type="entry name" value="EFh"/>
    <property type="match status" value="1"/>
</dbReference>
<dbReference type="PANTHER" id="PTHR22674:SF6">
    <property type="entry name" value="NTPASE KAP FAMILY P-LOOP DOMAIN-CONTAINING PROTEIN 1"/>
    <property type="match status" value="1"/>
</dbReference>
<gene>
    <name evidence="6" type="primary">LOC109469891</name>
</gene>
<dbReference type="InterPro" id="IPR052754">
    <property type="entry name" value="NTPase_KAP_P-loop"/>
</dbReference>
<evidence type="ECO:0000313" key="6">
    <source>
        <dbReference type="RefSeq" id="XP_019624206.1"/>
    </source>
</evidence>
<organism evidence="5 6">
    <name type="scientific">Branchiostoma belcheri</name>
    <name type="common">Amphioxus</name>
    <dbReference type="NCBI Taxonomy" id="7741"/>
    <lineage>
        <taxon>Eukaryota</taxon>
        <taxon>Metazoa</taxon>
        <taxon>Chordata</taxon>
        <taxon>Cephalochordata</taxon>
        <taxon>Leptocardii</taxon>
        <taxon>Amphioxiformes</taxon>
        <taxon>Branchiostomatidae</taxon>
        <taxon>Branchiostoma</taxon>
    </lineage>
</organism>
<dbReference type="Pfam" id="PF02338">
    <property type="entry name" value="OTU"/>
    <property type="match status" value="1"/>
</dbReference>
<dbReference type="SUPFAM" id="SSF47473">
    <property type="entry name" value="EF-hand"/>
    <property type="match status" value="1"/>
</dbReference>
<feature type="transmembrane region" description="Helical" evidence="3">
    <location>
        <begin position="77"/>
        <end position="98"/>
    </location>
</feature>
<keyword evidence="1" id="KW-0788">Thiol protease</keyword>
<dbReference type="Gene3D" id="3.90.70.80">
    <property type="match status" value="1"/>
</dbReference>
<dbReference type="GeneID" id="109469891"/>
<dbReference type="GO" id="GO:0008234">
    <property type="term" value="F:cysteine-type peptidase activity"/>
    <property type="evidence" value="ECO:0007669"/>
    <property type="project" value="UniProtKB-KW"/>
</dbReference>
<dbReference type="PROSITE" id="PS50222">
    <property type="entry name" value="EF_HAND_2"/>
    <property type="match status" value="1"/>
</dbReference>
<dbReference type="SUPFAM" id="SSF54001">
    <property type="entry name" value="Cysteine proteinases"/>
    <property type="match status" value="1"/>
</dbReference>
<dbReference type="Proteomes" id="UP000515135">
    <property type="component" value="Unplaced"/>
</dbReference>
<evidence type="ECO:0000256" key="3">
    <source>
        <dbReference type="SAM" id="Phobius"/>
    </source>
</evidence>
<keyword evidence="3" id="KW-0812">Transmembrane</keyword>
<evidence type="ECO:0000313" key="5">
    <source>
        <dbReference type="Proteomes" id="UP000515135"/>
    </source>
</evidence>
<keyword evidence="3" id="KW-0472">Membrane</keyword>
<dbReference type="OrthoDB" id="10015264at2759"/>
<reference evidence="6" key="1">
    <citation type="submission" date="2025-08" db="UniProtKB">
        <authorList>
            <consortium name="RefSeq"/>
        </authorList>
    </citation>
    <scope>IDENTIFICATION</scope>
    <source>
        <tissue evidence="6">Gonad</tissue>
    </source>
</reference>
<dbReference type="RefSeq" id="XP_019624206.1">
    <property type="nucleotide sequence ID" value="XM_019768647.1"/>
</dbReference>
<feature type="transmembrane region" description="Helical" evidence="3">
    <location>
        <begin position="230"/>
        <end position="251"/>
    </location>
</feature>
<evidence type="ECO:0000256" key="1">
    <source>
        <dbReference type="ARBA" id="ARBA00022807"/>
    </source>
</evidence>
<keyword evidence="1" id="KW-0378">Hydrolase</keyword>
<evidence type="ECO:0000256" key="2">
    <source>
        <dbReference type="SAM" id="MobiDB-lite"/>
    </source>
</evidence>
<dbReference type="GO" id="GO:0005509">
    <property type="term" value="F:calcium ion binding"/>
    <property type="evidence" value="ECO:0007669"/>
    <property type="project" value="InterPro"/>
</dbReference>
<dbReference type="CDD" id="cd22758">
    <property type="entry name" value="OTU_232R-like"/>
    <property type="match status" value="1"/>
</dbReference>
<dbReference type="Gene3D" id="1.10.238.10">
    <property type="entry name" value="EF-hand"/>
    <property type="match status" value="1"/>
</dbReference>
<name>A0A6P4Z3Q6_BRABE</name>
<dbReference type="Pfam" id="PF07693">
    <property type="entry name" value="KAP_NTPase"/>
    <property type="match status" value="1"/>
</dbReference>
<dbReference type="InterPro" id="IPR003323">
    <property type="entry name" value="OTU_dom"/>
</dbReference>
<feature type="domain" description="EF-hand" evidence="4">
    <location>
        <begin position="784"/>
        <end position="819"/>
    </location>
</feature>
<keyword evidence="5" id="KW-1185">Reference proteome</keyword>
<evidence type="ECO:0000259" key="4">
    <source>
        <dbReference type="PROSITE" id="PS50222"/>
    </source>
</evidence>
<dbReference type="InterPro" id="IPR002048">
    <property type="entry name" value="EF_hand_dom"/>
</dbReference>
<dbReference type="InterPro" id="IPR011992">
    <property type="entry name" value="EF-hand-dom_pair"/>
</dbReference>
<proteinExistence type="predicted"/>
<keyword evidence="3" id="KW-1133">Transmembrane helix</keyword>
<dbReference type="KEGG" id="bbel:109469891"/>
<accession>A0A6P4Z3Q6</accession>
<feature type="transmembrane region" description="Helical" evidence="3">
    <location>
        <begin position="104"/>
        <end position="129"/>
    </location>
</feature>
<dbReference type="InterPro" id="IPR011646">
    <property type="entry name" value="KAP_P-loop"/>
</dbReference>
<feature type="region of interest" description="Disordered" evidence="2">
    <location>
        <begin position="707"/>
        <end position="742"/>
    </location>
</feature>
<sequence length="863" mass="98046">MPKGKAPVDPLGYTIHAENIAKILTDENLKMPLSVGIYGSRGIGKTCLLDKLKEKTVNKIKEKGESAIKDRSPFPHWTFIVLLSVFLFTLAFTITAGVLHPTAWVGPLIPTVLAFLSLVLVMLFTFNVLDIRNRSNPLHWVLGIYLDLIDPPSIDKDQLPDPKHYKVIWVNFNAWEFTGCKVLWAGIVTRLCDTVESEIGALVTRFYRCIKKKVKMGGKRILLCRSWFRIALLLTLGALLAQVILLIILAVGIEQVRIDSVSSVGSVLGLGLLGAIVNFVIEGIKVGKRVFWSQKDKLDAESRRPNFTEQLGFMSLVKREVRVVTSLLRFLQRVLEVQYRVIIVIDDLDRCAADRVVGVLEAMKILLSDDNANIITVLAVDQKTVVNCLKTELPHTVPTESSAYEYLKRVVRFSVCLPEANVSGRMHVWEKLREEAKNEESRESEEVESAFTEVEREFLKGVVQVLDRDPHDEDHGIMPYVLGNARHINRLYRVLRMTVRVINKKGLLEQVGKKQVASWVVLVGQWPWRMGWIVQFVEDVKQNSKITKGDSGKGLTLTSDTQLHTVYSDYVRKEMTKVHSKTERRSFNSLDGDPELFQLLLRESKLTVQAKGDHYEQYREDQSCSWEQYLEKMSRDGEWGDSVVLQAIVNMLGHVVMIVSSVRGKNYITYLNPGRGLGSPPRDAPPLLLGYYAENHYVSLEPIEQPVEQKKEPAQPVEQKKEPAQPVEQKKEPAQPRRNDTERDCVNQKIADLVTFVQEGFGNSEDKKKSNSFFEGRINHWIRWNKERVIGHFRKLDKNGDGEVSCEQFKKGMLELGAPFSPEKLHLLDMGNNGTINYMEFSKGLRYSRSMRNKIAGESHGKA</sequence>
<dbReference type="AlphaFoldDB" id="A0A6P4Z3Q6"/>
<keyword evidence="1" id="KW-0645">Protease</keyword>
<protein>
    <submittedName>
        <fullName evidence="6">Kinase D-interacting substrate of 220 kDa-like</fullName>
    </submittedName>
</protein>